<dbReference type="RefSeq" id="WP_071735452.1">
    <property type="nucleotide sequence ID" value="NZ_NFDN01000064.1"/>
</dbReference>
<dbReference type="InterPro" id="IPR025576">
    <property type="entry name" value="YwiC"/>
</dbReference>
<keyword evidence="1" id="KW-1133">Transmembrane helix</keyword>
<reference evidence="2 3" key="1">
    <citation type="submission" date="2016-10" db="EMBL/GenBank/DDBJ databases">
        <title>Comparative genomics of Bacillus thuringiensis reveals a path to pathogens against multiple invertebrate hosts.</title>
        <authorList>
            <person name="Zheng J."/>
            <person name="Gao Q."/>
            <person name="Liu H."/>
            <person name="Peng D."/>
            <person name="Ruan L."/>
            <person name="Sun M."/>
        </authorList>
    </citation>
    <scope>NUCLEOTIDE SEQUENCE [LARGE SCALE GENOMIC DNA]</scope>
    <source>
        <strain evidence="2">BGSC 4CA1</strain>
    </source>
</reference>
<dbReference type="Proteomes" id="UP000195129">
    <property type="component" value="Unassembled WGS sequence"/>
</dbReference>
<accession>A0A9X6IEV6</accession>
<feature type="transmembrane region" description="Helical" evidence="1">
    <location>
        <begin position="33"/>
        <end position="50"/>
    </location>
</feature>
<sequence>MFGKITSKNERIYVIIVVALSIGLFSISRTVWWLYGMAFLLFLSAFIFRDRPTKKEVMINLVGFVALCLIFWIGEYIINL</sequence>
<feature type="transmembrane region" description="Helical" evidence="1">
    <location>
        <begin position="12"/>
        <end position="27"/>
    </location>
</feature>
<keyword evidence="1" id="KW-0812">Transmembrane</keyword>
<evidence type="ECO:0000256" key="1">
    <source>
        <dbReference type="SAM" id="Phobius"/>
    </source>
</evidence>
<dbReference type="AlphaFoldDB" id="A0A9X6IEV6"/>
<name>A0A9X6IEV6_BACTU</name>
<keyword evidence="1" id="KW-0472">Membrane</keyword>
<feature type="transmembrane region" description="Helical" evidence="1">
    <location>
        <begin position="57"/>
        <end position="78"/>
    </location>
</feature>
<gene>
    <name evidence="2" type="ORF">BK746_17645</name>
</gene>
<comment type="caution">
    <text evidence="2">The sequence shown here is derived from an EMBL/GenBank/DDBJ whole genome shotgun (WGS) entry which is preliminary data.</text>
</comment>
<evidence type="ECO:0000313" key="3">
    <source>
        <dbReference type="Proteomes" id="UP000195129"/>
    </source>
</evidence>
<dbReference type="EMBL" id="NFDN01000064">
    <property type="protein sequence ID" value="OTY56421.1"/>
    <property type="molecule type" value="Genomic_DNA"/>
</dbReference>
<organism evidence="2 3">
    <name type="scientific">Bacillus thuringiensis serovar yosoo</name>
    <dbReference type="NCBI Taxonomy" id="180848"/>
    <lineage>
        <taxon>Bacteria</taxon>
        <taxon>Bacillati</taxon>
        <taxon>Bacillota</taxon>
        <taxon>Bacilli</taxon>
        <taxon>Bacillales</taxon>
        <taxon>Bacillaceae</taxon>
        <taxon>Bacillus</taxon>
        <taxon>Bacillus cereus group</taxon>
    </lineage>
</organism>
<dbReference type="Pfam" id="PF14256">
    <property type="entry name" value="YwiC"/>
    <property type="match status" value="1"/>
</dbReference>
<evidence type="ECO:0000313" key="2">
    <source>
        <dbReference type="EMBL" id="OTY56421.1"/>
    </source>
</evidence>
<protein>
    <submittedName>
        <fullName evidence="2">Uncharacterized protein</fullName>
    </submittedName>
</protein>
<proteinExistence type="predicted"/>